<dbReference type="Gene3D" id="2.40.100.10">
    <property type="entry name" value="Cyclophilin-like"/>
    <property type="match status" value="1"/>
</dbReference>
<evidence type="ECO:0000256" key="3">
    <source>
        <dbReference type="ARBA" id="ARBA00022840"/>
    </source>
</evidence>
<accession>A0A4R2KDB7</accession>
<reference evidence="6 7" key="1">
    <citation type="submission" date="2019-03" db="EMBL/GenBank/DDBJ databases">
        <title>Genomic Encyclopedia of Type Strains, Phase IV (KMG-IV): sequencing the most valuable type-strain genomes for metagenomic binning, comparative biology and taxonomic classification.</title>
        <authorList>
            <person name="Goeker M."/>
        </authorList>
    </citation>
    <scope>NUCLEOTIDE SEQUENCE [LARGE SCALE GENOMIC DNA]</scope>
    <source>
        <strain evidence="6 7">DSM 102940</strain>
    </source>
</reference>
<dbReference type="AlphaFoldDB" id="A0A4R2KDB7"/>
<dbReference type="SUPFAM" id="SSF50891">
    <property type="entry name" value="Cyclophilin-like"/>
    <property type="match status" value="1"/>
</dbReference>
<evidence type="ECO:0000256" key="2">
    <source>
        <dbReference type="ARBA" id="ARBA00022801"/>
    </source>
</evidence>
<dbReference type="Pfam" id="PF02626">
    <property type="entry name" value="CT_A_B"/>
    <property type="match status" value="1"/>
</dbReference>
<dbReference type="EMBL" id="SLWV01000021">
    <property type="protein sequence ID" value="TCO71493.1"/>
    <property type="molecule type" value="Genomic_DNA"/>
</dbReference>
<keyword evidence="1" id="KW-0547">Nucleotide-binding</keyword>
<dbReference type="PANTHER" id="PTHR43309:SF5">
    <property type="entry name" value="5-OXOPROLINASE SUBUNIT C"/>
    <property type="match status" value="1"/>
</dbReference>
<dbReference type="InterPro" id="IPR052708">
    <property type="entry name" value="PxpC"/>
</dbReference>
<evidence type="ECO:0000313" key="6">
    <source>
        <dbReference type="EMBL" id="TCO71493.1"/>
    </source>
</evidence>
<dbReference type="RefSeq" id="WP_132246587.1">
    <property type="nucleotide sequence ID" value="NZ_SLWV01000021.1"/>
</dbReference>
<feature type="coiled-coil region" evidence="4">
    <location>
        <begin position="287"/>
        <end position="314"/>
    </location>
</feature>
<protein>
    <submittedName>
        <fullName evidence="6">Biotin-dependent carboxylase-like uncharacterized protein</fullName>
    </submittedName>
</protein>
<dbReference type="GO" id="GO:0016787">
    <property type="term" value="F:hydrolase activity"/>
    <property type="evidence" value="ECO:0007669"/>
    <property type="project" value="UniProtKB-KW"/>
</dbReference>
<keyword evidence="3" id="KW-0067">ATP-binding</keyword>
<organism evidence="6 7">
    <name type="scientific">Marinisporobacter balticus</name>
    <dbReference type="NCBI Taxonomy" id="2018667"/>
    <lineage>
        <taxon>Bacteria</taxon>
        <taxon>Bacillati</taxon>
        <taxon>Bacillota</taxon>
        <taxon>Clostridia</taxon>
        <taxon>Peptostreptococcales</taxon>
        <taxon>Thermotaleaceae</taxon>
        <taxon>Marinisporobacter</taxon>
    </lineage>
</organism>
<dbReference type="Proteomes" id="UP000294919">
    <property type="component" value="Unassembled WGS sequence"/>
</dbReference>
<keyword evidence="7" id="KW-1185">Reference proteome</keyword>
<dbReference type="PANTHER" id="PTHR43309">
    <property type="entry name" value="5-OXOPROLINASE SUBUNIT C"/>
    <property type="match status" value="1"/>
</dbReference>
<comment type="caution">
    <text evidence="6">The sequence shown here is derived from an EMBL/GenBank/DDBJ whole genome shotgun (WGS) entry which is preliminary data.</text>
</comment>
<dbReference type="OrthoDB" id="9782422at2"/>
<dbReference type="SMART" id="SM00797">
    <property type="entry name" value="AHS2"/>
    <property type="match status" value="1"/>
</dbReference>
<evidence type="ECO:0000259" key="5">
    <source>
        <dbReference type="SMART" id="SM00797"/>
    </source>
</evidence>
<dbReference type="NCBIfam" id="TIGR00724">
    <property type="entry name" value="urea_amlyse_rel"/>
    <property type="match status" value="1"/>
</dbReference>
<keyword evidence="4" id="KW-0175">Coiled coil</keyword>
<gene>
    <name evidence="6" type="ORF">EV214_12145</name>
</gene>
<keyword evidence="2" id="KW-0378">Hydrolase</keyword>
<dbReference type="InterPro" id="IPR029000">
    <property type="entry name" value="Cyclophilin-like_dom_sf"/>
</dbReference>
<proteinExistence type="predicted"/>
<sequence>MNQIKILNHGLLTLVQDGGRYGYQQFGVPVSGVMDSFAHRIANILVGNDENEAVLEMTIVGPHIEFENDCVIAITGGDLLPIVNEAPIPMWESIYIKEGDRLSFRYMKSGCRSYIAFSGGIDVEVVMRSKSTYIKGKIGGHEGRPLKIGDVLKIGKPKENLHKLKGRIVPPKYIPKFTNTIDVRIVLGPQNEYFTEKGIKTFLSSPYAVTNECDRMGFRLEGETIEHVSGGDIISDGIALGAIQIPGHGKPIIMMADRQATGGYTKIGNVIRSDLYKIAQAKPGDQIRFSEISVKEAQQILKEVEAKIIAIKQECVAREIVSTKQFHLKINGKSYEVKVEEVK</sequence>
<evidence type="ECO:0000256" key="4">
    <source>
        <dbReference type="SAM" id="Coils"/>
    </source>
</evidence>
<dbReference type="InterPro" id="IPR003778">
    <property type="entry name" value="CT_A_B"/>
</dbReference>
<evidence type="ECO:0000256" key="1">
    <source>
        <dbReference type="ARBA" id="ARBA00022741"/>
    </source>
</evidence>
<name>A0A4R2KDB7_9FIRM</name>
<dbReference type="GO" id="GO:0005524">
    <property type="term" value="F:ATP binding"/>
    <property type="evidence" value="ECO:0007669"/>
    <property type="project" value="UniProtKB-KW"/>
</dbReference>
<evidence type="ECO:0000313" key="7">
    <source>
        <dbReference type="Proteomes" id="UP000294919"/>
    </source>
</evidence>
<feature type="domain" description="Carboxyltransferase" evidence="5">
    <location>
        <begin position="25"/>
        <end position="307"/>
    </location>
</feature>